<dbReference type="AlphaFoldDB" id="A0A1Q9BYS0"/>
<name>A0A1Q9BYS0_SYMMI</name>
<organism evidence="1 2">
    <name type="scientific">Symbiodinium microadriaticum</name>
    <name type="common">Dinoflagellate</name>
    <name type="synonym">Zooxanthella microadriatica</name>
    <dbReference type="NCBI Taxonomy" id="2951"/>
    <lineage>
        <taxon>Eukaryota</taxon>
        <taxon>Sar</taxon>
        <taxon>Alveolata</taxon>
        <taxon>Dinophyceae</taxon>
        <taxon>Suessiales</taxon>
        <taxon>Symbiodiniaceae</taxon>
        <taxon>Symbiodinium</taxon>
    </lineage>
</organism>
<dbReference type="InterPro" id="IPR052055">
    <property type="entry name" value="Hepadnavirus_pol/RT"/>
</dbReference>
<proteinExistence type="predicted"/>
<dbReference type="Proteomes" id="UP000186817">
    <property type="component" value="Unassembled WGS sequence"/>
</dbReference>
<protein>
    <recommendedName>
        <fullName evidence="3">Reverse transcriptase domain-containing protein</fullName>
    </recommendedName>
</protein>
<evidence type="ECO:0000313" key="2">
    <source>
        <dbReference type="Proteomes" id="UP000186817"/>
    </source>
</evidence>
<dbReference type="SUPFAM" id="SSF56672">
    <property type="entry name" value="DNA/RNA polymerases"/>
    <property type="match status" value="1"/>
</dbReference>
<gene>
    <name evidence="1" type="ORF">AK812_SmicGene44417</name>
</gene>
<comment type="caution">
    <text evidence="1">The sequence shown here is derived from an EMBL/GenBank/DDBJ whole genome shotgun (WGS) entry which is preliminary data.</text>
</comment>
<keyword evidence="2" id="KW-1185">Reference proteome</keyword>
<dbReference type="PANTHER" id="PTHR33050">
    <property type="entry name" value="REVERSE TRANSCRIPTASE DOMAIN-CONTAINING PROTEIN"/>
    <property type="match status" value="1"/>
</dbReference>
<evidence type="ECO:0000313" key="1">
    <source>
        <dbReference type="EMBL" id="OLP75740.1"/>
    </source>
</evidence>
<accession>A0A1Q9BYS0</accession>
<dbReference type="InterPro" id="IPR043502">
    <property type="entry name" value="DNA/RNA_pol_sf"/>
</dbReference>
<evidence type="ECO:0008006" key="3">
    <source>
        <dbReference type="Google" id="ProtNLM"/>
    </source>
</evidence>
<reference evidence="1 2" key="1">
    <citation type="submission" date="2016-02" db="EMBL/GenBank/DDBJ databases">
        <title>Genome analysis of coral dinoflagellate symbionts highlights evolutionary adaptations to a symbiotic lifestyle.</title>
        <authorList>
            <person name="Aranda M."/>
            <person name="Li Y."/>
            <person name="Liew Y.J."/>
            <person name="Baumgarten S."/>
            <person name="Simakov O."/>
            <person name="Wilson M."/>
            <person name="Piel J."/>
            <person name="Ashoor H."/>
            <person name="Bougouffa S."/>
            <person name="Bajic V.B."/>
            <person name="Ryu T."/>
            <person name="Ravasi T."/>
            <person name="Bayer T."/>
            <person name="Micklem G."/>
            <person name="Kim H."/>
            <person name="Bhak J."/>
            <person name="Lajeunesse T.C."/>
            <person name="Voolstra C.R."/>
        </authorList>
    </citation>
    <scope>NUCLEOTIDE SEQUENCE [LARGE SCALE GENOMIC DNA]</scope>
    <source>
        <strain evidence="1 2">CCMP2467</strain>
    </source>
</reference>
<dbReference type="EMBL" id="LSRX01002302">
    <property type="protein sequence ID" value="OLP75740.1"/>
    <property type="molecule type" value="Genomic_DNA"/>
</dbReference>
<dbReference type="OrthoDB" id="434301at2759"/>
<dbReference type="PANTHER" id="PTHR33050:SF7">
    <property type="entry name" value="RIBONUCLEASE H"/>
    <property type="match status" value="1"/>
</dbReference>
<sequence>MLLRIVHALLGKHAHRAWIYVDDLLVLLARNAFVEQLALLICFLTAVHAPISWKKAQLGHEVTWCGWTFNFDFETVQLAAGKLEKLQTQLQDPSRNELHLRNESRAALTWLSRCFASSRIRSLKQYPLLHCMAAADARADGNLVGIGGWIGTATQFVWFAEQWDVSEVRRHWPQLIDAPQKYIACFEALAQLALAMVAKTRLQAKHWKFALPAACDNTSAEAGINKLFTTTPPLSDFLKLVATWSACNHVHMQITHVAGEYNTWADELSRNRLQRFSHRMHERTAMPLLMLAAPLGIAHLHPEDAPWHRSWHA</sequence>